<reference evidence="3" key="1">
    <citation type="submission" date="2017-02" db="UniProtKB">
        <authorList>
            <consortium name="WormBaseParasite"/>
        </authorList>
    </citation>
    <scope>IDENTIFICATION</scope>
</reference>
<sequence length="126" mass="14292">MKMLRTMIELAGFKLGSESIQMHVPLSDHCAIEEIETNIDEVGKEEFGFAGDDNESTYSDFSIASSIFDDEQDTFVEWMHDFDGIDSEMSLNSFVAATDNDCVFGELKFCEFLSCNLFIYEAKSLY</sequence>
<proteinExistence type="predicted"/>
<evidence type="ECO:0000313" key="1">
    <source>
        <dbReference type="EMBL" id="VDK67190.1"/>
    </source>
</evidence>
<evidence type="ECO:0000313" key="3">
    <source>
        <dbReference type="WBParaSite" id="ASIM_0001963201-mRNA-1"/>
    </source>
</evidence>
<name>A0A0M3KF73_ANISI</name>
<accession>A0A0M3KF73</accession>
<dbReference type="WBParaSite" id="ASIM_0001963201-mRNA-1">
    <property type="protein sequence ID" value="ASIM_0001963201-mRNA-1"/>
    <property type="gene ID" value="ASIM_0001963201"/>
</dbReference>
<evidence type="ECO:0000313" key="2">
    <source>
        <dbReference type="Proteomes" id="UP000267096"/>
    </source>
</evidence>
<protein>
    <submittedName>
        <fullName evidence="3">Ovule protein</fullName>
    </submittedName>
</protein>
<keyword evidence="2" id="KW-1185">Reference proteome</keyword>
<organism evidence="3">
    <name type="scientific">Anisakis simplex</name>
    <name type="common">Herring worm</name>
    <dbReference type="NCBI Taxonomy" id="6269"/>
    <lineage>
        <taxon>Eukaryota</taxon>
        <taxon>Metazoa</taxon>
        <taxon>Ecdysozoa</taxon>
        <taxon>Nematoda</taxon>
        <taxon>Chromadorea</taxon>
        <taxon>Rhabditida</taxon>
        <taxon>Spirurina</taxon>
        <taxon>Ascaridomorpha</taxon>
        <taxon>Ascaridoidea</taxon>
        <taxon>Anisakidae</taxon>
        <taxon>Anisakis</taxon>
        <taxon>Anisakis simplex complex</taxon>
    </lineage>
</organism>
<dbReference type="AlphaFoldDB" id="A0A0M3KF73"/>
<reference evidence="1 2" key="2">
    <citation type="submission" date="2018-11" db="EMBL/GenBank/DDBJ databases">
        <authorList>
            <consortium name="Pathogen Informatics"/>
        </authorList>
    </citation>
    <scope>NUCLEOTIDE SEQUENCE [LARGE SCALE GENOMIC DNA]</scope>
</reference>
<dbReference type="EMBL" id="UYRR01036482">
    <property type="protein sequence ID" value="VDK67190.1"/>
    <property type="molecule type" value="Genomic_DNA"/>
</dbReference>
<dbReference type="Proteomes" id="UP000267096">
    <property type="component" value="Unassembled WGS sequence"/>
</dbReference>
<gene>
    <name evidence="1" type="ORF">ASIM_LOCUS19021</name>
</gene>